<comment type="caution">
    <text evidence="2">The sequence shown here is derived from an EMBL/GenBank/DDBJ whole genome shotgun (WGS) entry which is preliminary data.</text>
</comment>
<dbReference type="eggNOG" id="ENOG5033ECR">
    <property type="taxonomic scope" value="Bacteria"/>
</dbReference>
<dbReference type="KEGG" id="cpip:CJF12_15320"/>
<sequence length="223" mass="25576">MKNYKTILFLLLALFGHAFKAQEVNKPAEVFGFYFNTFIKYDHAALVNLNNYLRPTVEGKDAYQINFQESSEQMIKVSTDSFLSMFPANTASACKVEAENYFRALSDNFKQGKLSVKEVKLVQNEYVQDQKIANIAYSVSFKVPSKLPDLPLSDPKKVKSDELKKYLAESTEKFKNADKIVTTEQEFSLYELKEGTKIYYWNGSPDKIVSTLTDFYFENFGGK</sequence>
<evidence type="ECO:0000313" key="2">
    <source>
        <dbReference type="EMBL" id="KFF13715.1"/>
    </source>
</evidence>
<reference evidence="2 3" key="1">
    <citation type="submission" date="2014-07" db="EMBL/GenBank/DDBJ databases">
        <title>Genome of Chryseobacterium piperi CTM.</title>
        <authorList>
            <person name="Pipes S.E."/>
            <person name="Stropko S.J."/>
            <person name="Newman J.D."/>
        </authorList>
    </citation>
    <scope>NUCLEOTIDE SEQUENCE [LARGE SCALE GENOMIC DNA]</scope>
    <source>
        <strain evidence="2 3">CTM</strain>
    </source>
</reference>
<dbReference type="STRING" id="558152.IQ37_19165"/>
<accession>A0A086AAK1</accession>
<feature type="signal peptide" evidence="1">
    <location>
        <begin position="1"/>
        <end position="20"/>
    </location>
</feature>
<dbReference type="Proteomes" id="UP000028709">
    <property type="component" value="Unassembled WGS sequence"/>
</dbReference>
<proteinExistence type="predicted"/>
<evidence type="ECO:0008006" key="4">
    <source>
        <dbReference type="Google" id="ProtNLM"/>
    </source>
</evidence>
<dbReference type="OrthoDB" id="1243155at2"/>
<organism evidence="2 3">
    <name type="scientific">Chryseobacterium piperi</name>
    <dbReference type="NCBI Taxonomy" id="558152"/>
    <lineage>
        <taxon>Bacteria</taxon>
        <taxon>Pseudomonadati</taxon>
        <taxon>Bacteroidota</taxon>
        <taxon>Flavobacteriia</taxon>
        <taxon>Flavobacteriales</taxon>
        <taxon>Weeksellaceae</taxon>
        <taxon>Chryseobacterium group</taxon>
        <taxon>Chryseobacterium</taxon>
    </lineage>
</organism>
<protein>
    <recommendedName>
        <fullName evidence="4">DUF5105 domain-containing protein</fullName>
    </recommendedName>
</protein>
<gene>
    <name evidence="2" type="ORF">IQ37_19165</name>
</gene>
<evidence type="ECO:0000256" key="1">
    <source>
        <dbReference type="SAM" id="SignalP"/>
    </source>
</evidence>
<evidence type="ECO:0000313" key="3">
    <source>
        <dbReference type="Proteomes" id="UP000028709"/>
    </source>
</evidence>
<dbReference type="RefSeq" id="WP_034688059.1">
    <property type="nucleotide sequence ID" value="NZ_CP023049.2"/>
</dbReference>
<keyword evidence="1" id="KW-0732">Signal</keyword>
<dbReference type="AlphaFoldDB" id="A0A086AAK1"/>
<dbReference type="EMBL" id="JPRJ01000066">
    <property type="protein sequence ID" value="KFF13715.1"/>
    <property type="molecule type" value="Genomic_DNA"/>
</dbReference>
<keyword evidence="3" id="KW-1185">Reference proteome</keyword>
<feature type="chain" id="PRO_5001802554" description="DUF5105 domain-containing protein" evidence="1">
    <location>
        <begin position="21"/>
        <end position="223"/>
    </location>
</feature>
<name>A0A086AAK1_9FLAO</name>